<keyword evidence="9" id="KW-0408">Iron</keyword>
<evidence type="ECO:0000256" key="11">
    <source>
        <dbReference type="ARBA" id="ARBA00048179"/>
    </source>
</evidence>
<dbReference type="GO" id="GO:0046872">
    <property type="term" value="F:metal ion binding"/>
    <property type="evidence" value="ECO:0007669"/>
    <property type="project" value="UniProtKB-KW"/>
</dbReference>
<proteinExistence type="inferred from homology"/>
<dbReference type="InterPro" id="IPR027939">
    <property type="entry name" value="NMT1/THI5"/>
</dbReference>
<comment type="pathway">
    <text evidence="2">Cofactor biosynthesis; thiamine diphosphate biosynthesis.</text>
</comment>
<evidence type="ECO:0000256" key="6">
    <source>
        <dbReference type="ARBA" id="ARBA00022723"/>
    </source>
</evidence>
<dbReference type="Proteomes" id="UP000010988">
    <property type="component" value="Unassembled WGS sequence"/>
</dbReference>
<keyword evidence="6" id="KW-0479">Metal-binding</keyword>
<dbReference type="Pfam" id="PF09084">
    <property type="entry name" value="NMT1"/>
    <property type="match status" value="1"/>
</dbReference>
<dbReference type="PANTHER" id="PTHR31528:SF1">
    <property type="entry name" value="4-AMINO-5-HYDROXYMETHYL-2-METHYLPYRIMIDINE PHOSPHATE SYNTHASE THI11-RELATED"/>
    <property type="match status" value="1"/>
</dbReference>
<evidence type="ECO:0000256" key="3">
    <source>
        <dbReference type="ARBA" id="ARBA00009406"/>
    </source>
</evidence>
<evidence type="ECO:0000256" key="2">
    <source>
        <dbReference type="ARBA" id="ARBA00004948"/>
    </source>
</evidence>
<dbReference type="RefSeq" id="WP_005177126.1">
    <property type="nucleotide sequence ID" value="NZ_BANR01000018.1"/>
</dbReference>
<dbReference type="AlphaFoldDB" id="L7KNE2"/>
<evidence type="ECO:0000256" key="5">
    <source>
        <dbReference type="ARBA" id="ARBA00022679"/>
    </source>
</evidence>
<dbReference type="GO" id="GO:0009228">
    <property type="term" value="P:thiamine biosynthetic process"/>
    <property type="evidence" value="ECO:0007669"/>
    <property type="project" value="UniProtKB-KW"/>
</dbReference>
<evidence type="ECO:0000313" key="14">
    <source>
        <dbReference type="Proteomes" id="UP000010988"/>
    </source>
</evidence>
<dbReference type="eggNOG" id="COG0715">
    <property type="taxonomic scope" value="Bacteria"/>
</dbReference>
<evidence type="ECO:0000256" key="10">
    <source>
        <dbReference type="ARBA" id="ARBA00033171"/>
    </source>
</evidence>
<comment type="caution">
    <text evidence="13">The sequence shown here is derived from an EMBL/GenBank/DDBJ whole genome shotgun (WGS) entry which is preliminary data.</text>
</comment>
<evidence type="ECO:0000259" key="12">
    <source>
        <dbReference type="Pfam" id="PF09084"/>
    </source>
</evidence>
<dbReference type="STRING" id="1220583.GOACH_18_01200"/>
<sequence length="305" mass="32717">MKQLSISATAHALNYLPQYHADHVGLFAAHDLTVISRACDPWTGVLDDLDSGVADVALGGLWVPAMYAGSQRDLVAFAQVNDRFPKALVVRDNAATFTWSSLVDGTVLAPGIGGSAPYAVTAGLLRDHGVDPSSVAFLRDLSTPMYVELFESGLGDAIVLDTLTAQSMVDRGTGVIAVDYTSAVGVGPNSVYYCHRDRVDELRDRLTGFVTALDYAMREVCATPVAGLQPLLTQHWPTADPSTLSAACVAIQESGTWDSVRIDPEGTRRWMEVLAAERMVSTAPTFDQIVTPSITAHLELSQSHR</sequence>
<evidence type="ECO:0000313" key="13">
    <source>
        <dbReference type="EMBL" id="GAC49996.1"/>
    </source>
</evidence>
<dbReference type="InterPro" id="IPR015168">
    <property type="entry name" value="SsuA/THI5"/>
</dbReference>
<evidence type="ECO:0000256" key="7">
    <source>
        <dbReference type="ARBA" id="ARBA00022898"/>
    </source>
</evidence>
<keyword evidence="7" id="KW-0663">Pyridoxal phosphate</keyword>
<keyword evidence="14" id="KW-1185">Reference proteome</keyword>
<evidence type="ECO:0000256" key="1">
    <source>
        <dbReference type="ARBA" id="ARBA00003469"/>
    </source>
</evidence>
<organism evidence="13 14">
    <name type="scientific">Gordonia aichiensis NBRC 108223</name>
    <dbReference type="NCBI Taxonomy" id="1220583"/>
    <lineage>
        <taxon>Bacteria</taxon>
        <taxon>Bacillati</taxon>
        <taxon>Actinomycetota</taxon>
        <taxon>Actinomycetes</taxon>
        <taxon>Mycobacteriales</taxon>
        <taxon>Gordoniaceae</taxon>
        <taxon>Gordonia</taxon>
    </lineage>
</organism>
<evidence type="ECO:0000256" key="8">
    <source>
        <dbReference type="ARBA" id="ARBA00022977"/>
    </source>
</evidence>
<dbReference type="PANTHER" id="PTHR31528">
    <property type="entry name" value="4-AMINO-5-HYDROXYMETHYL-2-METHYLPYRIMIDINE PHOSPHATE SYNTHASE THI11-RELATED"/>
    <property type="match status" value="1"/>
</dbReference>
<comment type="catalytic activity">
    <reaction evidence="11">
        <text>N(6)-(pyridoxal phosphate)-L-lysyl-[4-amino-5-hydroxymethyl-2-methylpyrimidine phosphate synthase] + L-histidyl-[4-amino-5-hydroxymethyl-2-methylpyrimidine phosphate synthase] + 2 Fe(3+) + 4 H2O = L-lysyl-[4-amino-5-hydroxymethyl-2-methylpyrimidine phosphate synthase] + (2S)-2-amino-5-hydroxy-4-oxopentanoyl-[4-amino-5-hydroxymethyl-2-methylpyrimidine phosphate synthase] + 4-amino-2-methyl-5-(phosphooxymethyl)pyrimidine + 3-oxopropanoate + 2 Fe(2+) + 2 H(+)</text>
        <dbReference type="Rhea" id="RHEA:65756"/>
        <dbReference type="Rhea" id="RHEA-COMP:16892"/>
        <dbReference type="Rhea" id="RHEA-COMP:16893"/>
        <dbReference type="Rhea" id="RHEA-COMP:16894"/>
        <dbReference type="Rhea" id="RHEA-COMP:16895"/>
        <dbReference type="ChEBI" id="CHEBI:15377"/>
        <dbReference type="ChEBI" id="CHEBI:15378"/>
        <dbReference type="ChEBI" id="CHEBI:29033"/>
        <dbReference type="ChEBI" id="CHEBI:29034"/>
        <dbReference type="ChEBI" id="CHEBI:29969"/>
        <dbReference type="ChEBI" id="CHEBI:29979"/>
        <dbReference type="ChEBI" id="CHEBI:33190"/>
        <dbReference type="ChEBI" id="CHEBI:58354"/>
        <dbReference type="ChEBI" id="CHEBI:143915"/>
        <dbReference type="ChEBI" id="CHEBI:157692"/>
    </reaction>
    <physiologicalReaction direction="left-to-right" evidence="11">
        <dbReference type="Rhea" id="RHEA:65757"/>
    </physiologicalReaction>
</comment>
<comment type="subunit">
    <text evidence="4">Homodimer.</text>
</comment>
<evidence type="ECO:0000256" key="9">
    <source>
        <dbReference type="ARBA" id="ARBA00023004"/>
    </source>
</evidence>
<name>L7KNE2_9ACTN</name>
<dbReference type="OrthoDB" id="8135527at2"/>
<protein>
    <recommendedName>
        <fullName evidence="10">Thiamine pyrimidine synthase</fullName>
    </recommendedName>
</protein>
<gene>
    <name evidence="13" type="ORF">GOACH_18_01200</name>
</gene>
<comment type="function">
    <text evidence="1">Responsible for the formation of the pyrimidine heterocycle in the thiamine biosynthesis pathway. Catalyzes the formation of hydroxymethylpyrimidine phosphate (HMP-P) from histidine and pyridoxal phosphate (PLP). The protein uses PLP and the active site histidine to form HMP-P, generating an inactive enzyme. The enzyme can only undergo a single turnover, which suggests it is a suicide enzyme.</text>
</comment>
<reference evidence="13 14" key="1">
    <citation type="submission" date="2012-12" db="EMBL/GenBank/DDBJ databases">
        <title>Whole genome shotgun sequence of Gordonia aichiensis NBRC 108223.</title>
        <authorList>
            <person name="Isaki-Nakamura S."/>
            <person name="Hosoyama A."/>
            <person name="Tsuchikane K."/>
            <person name="Ando Y."/>
            <person name="Baba S."/>
            <person name="Ohji S."/>
            <person name="Hamada M."/>
            <person name="Tamura T."/>
            <person name="Yamazoe A."/>
            <person name="Yamazaki S."/>
            <person name="Fujita N."/>
        </authorList>
    </citation>
    <scope>NUCLEOTIDE SEQUENCE [LARGE SCALE GENOMIC DNA]</scope>
    <source>
        <strain evidence="13 14">NBRC 108223</strain>
    </source>
</reference>
<dbReference type="SUPFAM" id="SSF53850">
    <property type="entry name" value="Periplasmic binding protein-like II"/>
    <property type="match status" value="1"/>
</dbReference>
<dbReference type="EMBL" id="BANR01000018">
    <property type="protein sequence ID" value="GAC49996.1"/>
    <property type="molecule type" value="Genomic_DNA"/>
</dbReference>
<accession>L7KNE2</accession>
<feature type="domain" description="SsuA/THI5-like" evidence="12">
    <location>
        <begin position="14"/>
        <end position="224"/>
    </location>
</feature>
<evidence type="ECO:0000256" key="4">
    <source>
        <dbReference type="ARBA" id="ARBA00011738"/>
    </source>
</evidence>
<comment type="similarity">
    <text evidence="3">Belongs to the NMT1/THI5 family.</text>
</comment>
<keyword evidence="5" id="KW-0808">Transferase</keyword>
<dbReference type="Gene3D" id="3.40.190.10">
    <property type="entry name" value="Periplasmic binding protein-like II"/>
    <property type="match status" value="2"/>
</dbReference>
<keyword evidence="8" id="KW-0784">Thiamine biosynthesis</keyword>
<dbReference type="GO" id="GO:0016740">
    <property type="term" value="F:transferase activity"/>
    <property type="evidence" value="ECO:0007669"/>
    <property type="project" value="UniProtKB-KW"/>
</dbReference>